<evidence type="ECO:0000256" key="1">
    <source>
        <dbReference type="ARBA" id="ARBA00004123"/>
    </source>
</evidence>
<feature type="region of interest" description="Disordered" evidence="6">
    <location>
        <begin position="316"/>
        <end position="445"/>
    </location>
</feature>
<dbReference type="EMBL" id="FMSP01000024">
    <property type="protein sequence ID" value="SCV74981.1"/>
    <property type="molecule type" value="Genomic_DNA"/>
</dbReference>
<dbReference type="GO" id="GO:0000987">
    <property type="term" value="F:cis-regulatory region sequence-specific DNA binding"/>
    <property type="evidence" value="ECO:0007669"/>
    <property type="project" value="InterPro"/>
</dbReference>
<evidence type="ECO:0000256" key="5">
    <source>
        <dbReference type="ARBA" id="ARBA00023242"/>
    </source>
</evidence>
<keyword evidence="2" id="KW-0805">Transcription regulation</keyword>
<feature type="region of interest" description="Disordered" evidence="6">
    <location>
        <begin position="170"/>
        <end position="304"/>
    </location>
</feature>
<evidence type="ECO:0000256" key="2">
    <source>
        <dbReference type="ARBA" id="ARBA00023015"/>
    </source>
</evidence>
<dbReference type="Proteomes" id="UP000198372">
    <property type="component" value="Unassembled WGS sequence"/>
</dbReference>
<name>A0A238FRZ4_9BASI</name>
<evidence type="ECO:0000313" key="9">
    <source>
        <dbReference type="Proteomes" id="UP000198372"/>
    </source>
</evidence>
<evidence type="ECO:0000259" key="7">
    <source>
        <dbReference type="PROSITE" id="PS50066"/>
    </source>
</evidence>
<dbReference type="InterPro" id="IPR033897">
    <property type="entry name" value="SRF-like_MADS-box"/>
</dbReference>
<evidence type="ECO:0000256" key="6">
    <source>
        <dbReference type="SAM" id="MobiDB-lite"/>
    </source>
</evidence>
<dbReference type="GO" id="GO:0046983">
    <property type="term" value="F:protein dimerization activity"/>
    <property type="evidence" value="ECO:0007669"/>
    <property type="project" value="InterPro"/>
</dbReference>
<dbReference type="InterPro" id="IPR002100">
    <property type="entry name" value="TF_MADSbox"/>
</dbReference>
<protein>
    <submittedName>
        <fullName evidence="8">BQ2448_8010 protein</fullName>
    </submittedName>
</protein>
<dbReference type="PRINTS" id="PR00404">
    <property type="entry name" value="MADSDOMAIN"/>
</dbReference>
<feature type="compositionally biased region" description="Polar residues" evidence="6">
    <location>
        <begin position="1"/>
        <end position="11"/>
    </location>
</feature>
<reference evidence="9" key="1">
    <citation type="submission" date="2016-09" db="EMBL/GenBank/DDBJ databases">
        <authorList>
            <person name="Jeantristanb JTB J.-T."/>
            <person name="Ricardo R."/>
        </authorList>
    </citation>
    <scope>NUCLEOTIDE SEQUENCE [LARGE SCALE GENOMIC DNA]</scope>
</reference>
<dbReference type="InterPro" id="IPR050142">
    <property type="entry name" value="MADS-box/MEF2_TF"/>
</dbReference>
<organism evidence="8 9">
    <name type="scientific">Microbotryum intermedium</name>
    <dbReference type="NCBI Taxonomy" id="269621"/>
    <lineage>
        <taxon>Eukaryota</taxon>
        <taxon>Fungi</taxon>
        <taxon>Dikarya</taxon>
        <taxon>Basidiomycota</taxon>
        <taxon>Pucciniomycotina</taxon>
        <taxon>Microbotryomycetes</taxon>
        <taxon>Microbotryales</taxon>
        <taxon>Microbotryaceae</taxon>
        <taxon>Microbotryum</taxon>
    </lineage>
</organism>
<dbReference type="AlphaFoldDB" id="A0A238FRZ4"/>
<keyword evidence="4" id="KW-0804">Transcription</keyword>
<dbReference type="STRING" id="269621.A0A238FRZ4"/>
<feature type="domain" description="MADS-box" evidence="7">
    <location>
        <begin position="62"/>
        <end position="122"/>
    </location>
</feature>
<feature type="region of interest" description="Disordered" evidence="6">
    <location>
        <begin position="1"/>
        <end position="62"/>
    </location>
</feature>
<dbReference type="Gene3D" id="3.40.1810.10">
    <property type="entry name" value="Transcription factor, MADS-box"/>
    <property type="match status" value="1"/>
</dbReference>
<keyword evidence="5" id="KW-0539">Nucleus</keyword>
<dbReference type="PROSITE" id="PS50066">
    <property type="entry name" value="MADS_BOX_2"/>
    <property type="match status" value="1"/>
</dbReference>
<dbReference type="GO" id="GO:0045944">
    <property type="term" value="P:positive regulation of transcription by RNA polymerase II"/>
    <property type="evidence" value="ECO:0007669"/>
    <property type="project" value="InterPro"/>
</dbReference>
<dbReference type="SMART" id="SM00432">
    <property type="entry name" value="MADS"/>
    <property type="match status" value="1"/>
</dbReference>
<dbReference type="FunFam" id="3.40.1810.10:FF:000002">
    <property type="entry name" value="Serum response factor b"/>
    <property type="match status" value="1"/>
</dbReference>
<dbReference type="OrthoDB" id="2536934at2759"/>
<sequence>MSVPISATTVTPAVMKTPIIREFNPDAASDEDEDDDARPNKKTKRAGMDDDEKNGDDDNGEKGRRKIEIEYITKKEKRHITFSKRKAGIMKKAYELATLTGTQVLLLVVSETGIVYTFTTSKFQPLVGAAENGSPSEGQRLIQRCLVSSQRPMTAKPLADGFRLADSDSLSSFSPQAVTPEDGSNYISPPPNGPLLPLPPSAHKRPFEANSSIHGGQIALRTRAHRPSGRSKGRPSAILTGAPETLPDSSGMNLAIGEQQSSGIPGPPHTPQRLNPLQRSPGLHGDYPSPGLPSGDRPEGPMQSSQDYAYMMQRNMSPGRLPNMSPEGHPAYPPHHPHGSYAAEYGMQHPGMQQHHQQQQHPHHMSPEHGPPHPQHYQRSPGPSPHLQHAGIPSDPAMAMYEQPSVLMPPHSQHPYHSPQHRGSGPELYHQGGGYEERPYMQERR</sequence>
<feature type="compositionally biased region" description="Pro residues" evidence="6">
    <location>
        <begin position="188"/>
        <end position="200"/>
    </location>
</feature>
<feature type="compositionally biased region" description="Acidic residues" evidence="6">
    <location>
        <begin position="49"/>
        <end position="59"/>
    </location>
</feature>
<evidence type="ECO:0000256" key="4">
    <source>
        <dbReference type="ARBA" id="ARBA00023163"/>
    </source>
</evidence>
<feature type="compositionally biased region" description="Polar residues" evidence="6">
    <location>
        <begin position="247"/>
        <end position="263"/>
    </location>
</feature>
<feature type="compositionally biased region" description="Low complexity" evidence="6">
    <location>
        <begin position="409"/>
        <end position="418"/>
    </location>
</feature>
<dbReference type="InterPro" id="IPR036879">
    <property type="entry name" value="TF_MADSbox_sf"/>
</dbReference>
<feature type="compositionally biased region" description="Basic and acidic residues" evidence="6">
    <location>
        <begin position="435"/>
        <end position="445"/>
    </location>
</feature>
<feature type="compositionally biased region" description="Low complexity" evidence="6">
    <location>
        <begin position="339"/>
        <end position="360"/>
    </location>
</feature>
<feature type="compositionally biased region" description="Basic residues" evidence="6">
    <location>
        <begin position="222"/>
        <end position="233"/>
    </location>
</feature>
<dbReference type="CDD" id="cd00266">
    <property type="entry name" value="MADS_SRF_like"/>
    <property type="match status" value="1"/>
</dbReference>
<dbReference type="Pfam" id="PF00319">
    <property type="entry name" value="SRF-TF"/>
    <property type="match status" value="1"/>
</dbReference>
<dbReference type="PROSITE" id="PS00350">
    <property type="entry name" value="MADS_BOX_1"/>
    <property type="match status" value="1"/>
</dbReference>
<evidence type="ECO:0000256" key="3">
    <source>
        <dbReference type="ARBA" id="ARBA00023125"/>
    </source>
</evidence>
<proteinExistence type="predicted"/>
<evidence type="ECO:0000313" key="8">
    <source>
        <dbReference type="EMBL" id="SCV74981.1"/>
    </source>
</evidence>
<dbReference type="GO" id="GO:0005634">
    <property type="term" value="C:nucleus"/>
    <property type="evidence" value="ECO:0007669"/>
    <property type="project" value="UniProtKB-SubCell"/>
</dbReference>
<comment type="subcellular location">
    <subcellularLocation>
        <location evidence="1">Nucleus</location>
    </subcellularLocation>
</comment>
<keyword evidence="3" id="KW-0238">DNA-binding</keyword>
<keyword evidence="9" id="KW-1185">Reference proteome</keyword>
<dbReference type="PANTHER" id="PTHR48019">
    <property type="entry name" value="SERUM RESPONSE FACTOR HOMOLOG"/>
    <property type="match status" value="1"/>
</dbReference>
<accession>A0A238FRZ4</accession>
<dbReference type="SUPFAM" id="SSF55455">
    <property type="entry name" value="SRF-like"/>
    <property type="match status" value="1"/>
</dbReference>
<dbReference type="GO" id="GO:0000981">
    <property type="term" value="F:DNA-binding transcription factor activity, RNA polymerase II-specific"/>
    <property type="evidence" value="ECO:0007669"/>
    <property type="project" value="InterPro"/>
</dbReference>
<gene>
    <name evidence="8" type="ORF">BQ2448_8010</name>
</gene>